<reference evidence="2" key="1">
    <citation type="journal article" date="2019" name="Int. J. Syst. Evol. Microbiol.">
        <title>The Global Catalogue of Microorganisms (GCM) 10K type strain sequencing project: providing services to taxonomists for standard genome sequencing and annotation.</title>
        <authorList>
            <consortium name="The Broad Institute Genomics Platform"/>
            <consortium name="The Broad Institute Genome Sequencing Center for Infectious Disease"/>
            <person name="Wu L."/>
            <person name="Ma J."/>
        </authorList>
    </citation>
    <scope>NUCLEOTIDE SEQUENCE [LARGE SCALE GENOMIC DNA]</scope>
    <source>
        <strain evidence="2">CGMCC 1.15461</strain>
    </source>
</reference>
<accession>A0ABQ1JWT8</accession>
<protein>
    <submittedName>
        <fullName evidence="1">Uncharacterized protein</fullName>
    </submittedName>
</protein>
<proteinExistence type="predicted"/>
<gene>
    <name evidence="1" type="ORF">GCM10007424_19140</name>
</gene>
<evidence type="ECO:0000313" key="1">
    <source>
        <dbReference type="EMBL" id="GGB79155.1"/>
    </source>
</evidence>
<dbReference type="RefSeq" id="WP_188621057.1">
    <property type="nucleotide sequence ID" value="NZ_BMJE01000004.1"/>
</dbReference>
<dbReference type="EMBL" id="BMJE01000004">
    <property type="protein sequence ID" value="GGB79155.1"/>
    <property type="molecule type" value="Genomic_DNA"/>
</dbReference>
<dbReference type="Proteomes" id="UP000615760">
    <property type="component" value="Unassembled WGS sequence"/>
</dbReference>
<name>A0ABQ1JWT8_9FLAO</name>
<sequence>MNAYNENLRSAVVTSLQSQSLEQKNLQAKQDSSMFALYHAEGATITANEKLGTAQKDLDFKSDVQSLAVANSNISNNELASATQASSLQKQAVSDVAVAASNIQIAANAVVKLASDIGSVYSIVNASDFDSDIYMQAAEARELMNETAYLSEVTSQLGMEASMLTSEVSSDTVLNESKSTNSAINNILKIAENEFNAASQTVATDNAAVSSTSAKEKVAEGNFKYLSVEANASSDAYNSINNELNLGLTVENITETSFDVDFKSVKNPFESTTNPVSKYYLFVVKESKSSLFSISTAENIIIKESNNQQFIEIEVSNKAKITETVNFLNVNDSGNPLKDTDGKDIDLGVDYVVFVMAVYTDNYKRTINNFSDFLSAASPSFCITQQIQAVNSRTIKVASVEQNKLKDDEITVLEKFNNALVALNVNIVTPNKTDSDVNFKISFTAPEQPSEVEYRCMLLPVSSTLPKGMLTAESMGNFYDEITSMEAIAKEFDPDIEEIQSRIYQTQLMLKDTSEAKEVKNINTTISSLNKDLSKIQKSKDDAIKKLTSLVQKKKIGFYFNLELAEQVPVGSFLPAVKASEKANGDTTEVTMVAYIKPGTTDNFGNMLINGDEYMPVILAVSTATEENQSKFTNALSSVNARAFEYKEN</sequence>
<comment type="caution">
    <text evidence="1">The sequence shown here is derived from an EMBL/GenBank/DDBJ whole genome shotgun (WGS) entry which is preliminary data.</text>
</comment>
<keyword evidence="2" id="KW-1185">Reference proteome</keyword>
<organism evidence="1 2">
    <name type="scientific">Flavobacterium suaedae</name>
    <dbReference type="NCBI Taxonomy" id="1767027"/>
    <lineage>
        <taxon>Bacteria</taxon>
        <taxon>Pseudomonadati</taxon>
        <taxon>Bacteroidota</taxon>
        <taxon>Flavobacteriia</taxon>
        <taxon>Flavobacteriales</taxon>
        <taxon>Flavobacteriaceae</taxon>
        <taxon>Flavobacterium</taxon>
    </lineage>
</organism>
<evidence type="ECO:0000313" key="2">
    <source>
        <dbReference type="Proteomes" id="UP000615760"/>
    </source>
</evidence>